<dbReference type="PANTHER" id="PTHR35392">
    <property type="entry name" value="ZN(II)2CYS6 TRANSCRIPTION FACTOR (EUROFUNG)-RELATED-RELATED"/>
    <property type="match status" value="1"/>
</dbReference>
<feature type="compositionally biased region" description="Low complexity" evidence="1">
    <location>
        <begin position="25"/>
        <end position="35"/>
    </location>
</feature>
<feature type="compositionally biased region" description="Polar residues" evidence="1">
    <location>
        <begin position="433"/>
        <end position="443"/>
    </location>
</feature>
<feature type="compositionally biased region" description="Basic and acidic residues" evidence="1">
    <location>
        <begin position="454"/>
        <end position="464"/>
    </location>
</feature>
<feature type="compositionally biased region" description="Polar residues" evidence="1">
    <location>
        <begin position="128"/>
        <end position="140"/>
    </location>
</feature>
<feature type="compositionally biased region" description="Polar residues" evidence="1">
    <location>
        <begin position="380"/>
        <end position="391"/>
    </location>
</feature>
<reference evidence="2" key="1">
    <citation type="submission" date="2021-03" db="EMBL/GenBank/DDBJ databases">
        <title>Comparative genomics and phylogenomic investigation of the class Geoglossomycetes provide insights into ecological specialization and systematics.</title>
        <authorList>
            <person name="Melie T."/>
            <person name="Pirro S."/>
            <person name="Miller A.N."/>
            <person name="Quandt A."/>
        </authorList>
    </citation>
    <scope>NUCLEOTIDE SEQUENCE</scope>
    <source>
        <strain evidence="2">GBOQ0MN5Z8</strain>
    </source>
</reference>
<comment type="caution">
    <text evidence="2">The sequence shown here is derived from an EMBL/GenBank/DDBJ whole genome shotgun (WGS) entry which is preliminary data.</text>
</comment>
<feature type="region of interest" description="Disordered" evidence="1">
    <location>
        <begin position="342"/>
        <end position="391"/>
    </location>
</feature>
<evidence type="ECO:0000256" key="1">
    <source>
        <dbReference type="SAM" id="MobiDB-lite"/>
    </source>
</evidence>
<dbReference type="Proteomes" id="UP000698800">
    <property type="component" value="Unassembled WGS sequence"/>
</dbReference>
<feature type="compositionally biased region" description="Polar residues" evidence="1">
    <location>
        <begin position="76"/>
        <end position="87"/>
    </location>
</feature>
<feature type="region of interest" description="Disordered" evidence="1">
    <location>
        <begin position="424"/>
        <end position="464"/>
    </location>
</feature>
<keyword evidence="3" id="KW-1185">Reference proteome</keyword>
<feature type="region of interest" description="Disordered" evidence="1">
    <location>
        <begin position="18"/>
        <end position="149"/>
    </location>
</feature>
<accession>A0A9P8HSB1</accession>
<feature type="compositionally biased region" description="Polar residues" evidence="1">
    <location>
        <begin position="209"/>
        <end position="248"/>
    </location>
</feature>
<name>A0A9P8HSB1_9PEZI</name>
<feature type="region of interest" description="Disordered" evidence="1">
    <location>
        <begin position="205"/>
        <end position="248"/>
    </location>
</feature>
<dbReference type="AlphaFoldDB" id="A0A9P8HSB1"/>
<organism evidence="2 3">
    <name type="scientific">Glutinoglossum americanum</name>
    <dbReference type="NCBI Taxonomy" id="1670608"/>
    <lineage>
        <taxon>Eukaryota</taxon>
        <taxon>Fungi</taxon>
        <taxon>Dikarya</taxon>
        <taxon>Ascomycota</taxon>
        <taxon>Pezizomycotina</taxon>
        <taxon>Geoglossomycetes</taxon>
        <taxon>Geoglossales</taxon>
        <taxon>Geoglossaceae</taxon>
        <taxon>Glutinoglossum</taxon>
    </lineage>
</organism>
<feature type="compositionally biased region" description="Polar residues" evidence="1">
    <location>
        <begin position="42"/>
        <end position="61"/>
    </location>
</feature>
<proteinExistence type="predicted"/>
<evidence type="ECO:0000313" key="2">
    <source>
        <dbReference type="EMBL" id="KAH0536519.1"/>
    </source>
</evidence>
<protein>
    <recommendedName>
        <fullName evidence="4">Zn(2)-C6 fungal-type domain-containing protein</fullName>
    </recommendedName>
</protein>
<evidence type="ECO:0008006" key="4">
    <source>
        <dbReference type="Google" id="ProtNLM"/>
    </source>
</evidence>
<dbReference type="OrthoDB" id="4226666at2759"/>
<dbReference type="EMBL" id="JAGHQL010000200">
    <property type="protein sequence ID" value="KAH0536519.1"/>
    <property type="molecule type" value="Genomic_DNA"/>
</dbReference>
<sequence length="892" mass="98190">MPSNAFYSGQGYSVEAWSSFDNVDPSTPSNSTTSPGGYEGALSNSGEVDLSTPSNSTSSGQGYEGSRSYSGEMDLSTPSNSTTSSGQGYEGSRSYSGEMDLSTPSNSTTSSGQGYEGSRPYSGEMDLSTPSNSMISSSQGHEGVCPSSDDMGPLTHTDYNFSSCQGWTEDWLCSGDVGLLTPSDCAISSGQGYAGALPYPNGVDMSAPTEGSVSTGTESWRTSEDANMSSPTDGSYTSHGDTSRTWTNQDEDYLDAGTAPLSQNLEPWTDTSKLGPWNSNGGLSWALLEMLREPAVPPASIPAPEGRSLVNELHAESLPKYDVYPQVGYHEQHISNTSIREVGNGVASAGPPVHLGDSPQHPYPLTTAHSPGHAHPLNSLEPSTSHGGRSSQVVLAQVSAIYLVPFHEPDNRIGSNVMYGPLPPPVQMATARSRPSQNGSMSEGHTKKRPGRRSRLEPQQRKDARAVRKRGACFACHELNQRCDPTPGEMCRPCLARKNKPRVSQWVLCDFTPWANRWALVLPRHIIGHLQDHEMEKYLASAGIVPLGNTFRVECTWGYGPPLVMEMEEIYTCFRRSSSFRLDTDEGTHEHVKGGLVPLQIGKDADKKFRERYFPSLISRPLEGFPEFFRSETGGSEFQSNLLKVICWLYGTSFGKESPELKRGLELLVLGFFMGQNLYLTPESRWELGGRMHFWTDDPAERYPTPGIALRQLKQRLRPKLEDLTKEVLADIHNLCKQHKKQNWTIAFAVLILFALVCQDLQTSAILGGIWEDKNKEDERNGLPYDYSGAWKCINDMENEVFNVLAGFFNKGYRGFKPLEGDFSEDAKRGLHEDSVAFVENIRRLATEAKAERNLVQGQEREGPIDEIPPRQFAARNVSRLVLKLLPNTGEW</sequence>
<gene>
    <name evidence="2" type="ORF">FGG08_006615</name>
</gene>
<dbReference type="InterPro" id="IPR052973">
    <property type="entry name" value="Fungal_sec-metab_reg_TF"/>
</dbReference>
<evidence type="ECO:0000313" key="3">
    <source>
        <dbReference type="Proteomes" id="UP000698800"/>
    </source>
</evidence>
<feature type="compositionally biased region" description="Polar residues" evidence="1">
    <location>
        <begin position="102"/>
        <end position="113"/>
    </location>
</feature>